<evidence type="ECO:0000256" key="7">
    <source>
        <dbReference type="ARBA" id="ARBA00023136"/>
    </source>
</evidence>
<evidence type="ECO:0000256" key="2">
    <source>
        <dbReference type="ARBA" id="ARBA00022448"/>
    </source>
</evidence>
<dbReference type="PROSITE" id="PS00211">
    <property type="entry name" value="ABC_TRANSPORTER_1"/>
    <property type="match status" value="1"/>
</dbReference>
<dbReference type="NCBIfam" id="NF010155">
    <property type="entry name" value="PRK13634.1"/>
    <property type="match status" value="1"/>
</dbReference>
<keyword evidence="2 8" id="KW-0813">Transport</keyword>
<dbReference type="InterPro" id="IPR050095">
    <property type="entry name" value="ECF_ABC_transporter_ATP-bd"/>
</dbReference>
<name>A0ABY1ACB5_9LACO</name>
<dbReference type="EMBL" id="FOCC01000008">
    <property type="protein sequence ID" value="SEM76663.1"/>
    <property type="molecule type" value="Genomic_DNA"/>
</dbReference>
<keyword evidence="4 8" id="KW-0547">Nucleotide-binding</keyword>
<dbReference type="InterPro" id="IPR015856">
    <property type="entry name" value="ABC_transpr_CbiO/EcfA_su"/>
</dbReference>
<dbReference type="PANTHER" id="PTHR43553">
    <property type="entry name" value="HEAVY METAL TRANSPORTER"/>
    <property type="match status" value="1"/>
</dbReference>
<dbReference type="InterPro" id="IPR003593">
    <property type="entry name" value="AAA+_ATPase"/>
</dbReference>
<dbReference type="PROSITE" id="PS50893">
    <property type="entry name" value="ABC_TRANSPORTER_2"/>
    <property type="match status" value="1"/>
</dbReference>
<dbReference type="SUPFAM" id="SSF52540">
    <property type="entry name" value="P-loop containing nucleoside triphosphate hydrolases"/>
    <property type="match status" value="1"/>
</dbReference>
<keyword evidence="3 8" id="KW-1003">Cell membrane</keyword>
<dbReference type="InterPro" id="IPR027417">
    <property type="entry name" value="P-loop_NTPase"/>
</dbReference>
<evidence type="ECO:0000256" key="5">
    <source>
        <dbReference type="ARBA" id="ARBA00022840"/>
    </source>
</evidence>
<dbReference type="InterPro" id="IPR003439">
    <property type="entry name" value="ABC_transporter-like_ATP-bd"/>
</dbReference>
<reference evidence="10 11" key="1">
    <citation type="submission" date="2016-10" db="EMBL/GenBank/DDBJ databases">
        <authorList>
            <person name="Varghese N."/>
            <person name="Submissions S."/>
        </authorList>
    </citation>
    <scope>NUCLEOTIDE SEQUENCE [LARGE SCALE GENOMIC DNA]</scope>
    <source>
        <strain evidence="10 11">WC1T17</strain>
    </source>
</reference>
<evidence type="ECO:0000313" key="11">
    <source>
        <dbReference type="Proteomes" id="UP000182089"/>
    </source>
</evidence>
<evidence type="ECO:0000256" key="8">
    <source>
        <dbReference type="RuleBase" id="RU365104"/>
    </source>
</evidence>
<dbReference type="NCBIfam" id="TIGR04521">
    <property type="entry name" value="ECF_ATPase_2"/>
    <property type="match status" value="1"/>
</dbReference>
<keyword evidence="7 8" id="KW-0472">Membrane</keyword>
<dbReference type="PANTHER" id="PTHR43553:SF27">
    <property type="entry name" value="ENERGY-COUPLING FACTOR TRANSPORTER ATP-BINDING PROTEIN ECFA2"/>
    <property type="match status" value="1"/>
</dbReference>
<accession>A0ABY1ACB5</accession>
<protein>
    <recommendedName>
        <fullName evidence="8">Energy-coupling factor transporter ATP-binding protein EcfA2</fullName>
        <ecNumber evidence="8">7.-.-.-</ecNumber>
    </recommendedName>
</protein>
<dbReference type="SMART" id="SM00382">
    <property type="entry name" value="AAA"/>
    <property type="match status" value="1"/>
</dbReference>
<organism evidence="10 11">
    <name type="scientific">Ligilactobacillus ruminis</name>
    <dbReference type="NCBI Taxonomy" id="1623"/>
    <lineage>
        <taxon>Bacteria</taxon>
        <taxon>Bacillati</taxon>
        <taxon>Bacillota</taxon>
        <taxon>Bacilli</taxon>
        <taxon>Lactobacillales</taxon>
        <taxon>Lactobacillaceae</taxon>
        <taxon>Ligilactobacillus</taxon>
    </lineage>
</organism>
<comment type="similarity">
    <text evidence="8">Belongs to the ABC transporter superfamily. Energy-coupling factor EcfA family.</text>
</comment>
<feature type="domain" description="ABC transporter" evidence="9">
    <location>
        <begin position="3"/>
        <end position="245"/>
    </location>
</feature>
<dbReference type="InterPro" id="IPR030946">
    <property type="entry name" value="EcfA2"/>
</dbReference>
<evidence type="ECO:0000259" key="9">
    <source>
        <dbReference type="PROSITE" id="PS50893"/>
    </source>
</evidence>
<comment type="subunit">
    <text evidence="8">Forms a stable energy-coupling factor (ECF) transporter complex composed of 2 membrane-embedded substrate-binding proteins (S component), 2 ATP-binding proteins (A component) and 2 transmembrane proteins (T component).</text>
</comment>
<gene>
    <name evidence="10" type="ORF">SAMN05216431_10880</name>
</gene>
<dbReference type="Pfam" id="PF00005">
    <property type="entry name" value="ABC_tran"/>
    <property type="match status" value="1"/>
</dbReference>
<evidence type="ECO:0000256" key="4">
    <source>
        <dbReference type="ARBA" id="ARBA00022741"/>
    </source>
</evidence>
<evidence type="ECO:0000256" key="3">
    <source>
        <dbReference type="ARBA" id="ARBA00022475"/>
    </source>
</evidence>
<dbReference type="Gene3D" id="3.40.50.300">
    <property type="entry name" value="P-loop containing nucleotide triphosphate hydrolases"/>
    <property type="match status" value="1"/>
</dbReference>
<dbReference type="GO" id="GO:0005524">
    <property type="term" value="F:ATP binding"/>
    <property type="evidence" value="ECO:0007669"/>
    <property type="project" value="UniProtKB-KW"/>
</dbReference>
<proteinExistence type="inferred from homology"/>
<keyword evidence="5 8" id="KW-0067">ATP-binding</keyword>
<evidence type="ECO:0000256" key="6">
    <source>
        <dbReference type="ARBA" id="ARBA00022967"/>
    </source>
</evidence>
<dbReference type="CDD" id="cd03225">
    <property type="entry name" value="ABC_cobalt_CbiO_domain1"/>
    <property type="match status" value="1"/>
</dbReference>
<comment type="function">
    <text evidence="8">ATP-binding (A) component of a common energy-coupling factor (ECF) ABC-transporter complex.</text>
</comment>
<dbReference type="InterPro" id="IPR017871">
    <property type="entry name" value="ABC_transporter-like_CS"/>
</dbReference>
<evidence type="ECO:0000313" key="10">
    <source>
        <dbReference type="EMBL" id="SEM76663.1"/>
    </source>
</evidence>
<dbReference type="Proteomes" id="UP000182089">
    <property type="component" value="Unassembled WGS sequence"/>
</dbReference>
<comment type="subcellular location">
    <subcellularLocation>
        <location evidence="1 8">Cell membrane</location>
        <topology evidence="1 8">Peripheral membrane protein</topology>
    </subcellularLocation>
</comment>
<comment type="caution">
    <text evidence="10">The sequence shown here is derived from an EMBL/GenBank/DDBJ whole genome shotgun (WGS) entry which is preliminary data.</text>
</comment>
<evidence type="ECO:0000256" key="1">
    <source>
        <dbReference type="ARBA" id="ARBA00004202"/>
    </source>
</evidence>
<dbReference type="EC" id="7.-.-.-" evidence="8"/>
<keyword evidence="6" id="KW-1278">Translocase</keyword>
<sequence>MSIEIKHLSYIYQPDTPLAHQALQDISLEIKDGSYTAFIGHTGSGKSTLMQHLNGLLKPTEGQLTVNGLTINPSTQNKDLSQLRGKVGFVFQFPEAQLFEETVRKDIAFAPQNFGKSESEALEIAEKMAQVVGLAPEVLDKSPFELSGGQMRRVAIAGILAMEPEILVLDEPTAGLDPTGRKQMMDLFAKLNQQGLTIILVTHQMDDVANYASHVIALENGQKIADTTPRELFSKPAWLREHHLDLPKTTKFAEKLQQKGFELPYLPLTQAELAQMLQQQLGEKHE</sequence>